<dbReference type="Pfam" id="PF00005">
    <property type="entry name" value="ABC_tran"/>
    <property type="match status" value="2"/>
</dbReference>
<keyword evidence="3" id="KW-0813">Transport</keyword>
<protein>
    <submittedName>
        <fullName evidence="10">ATP-binding cassette domain-containing protein</fullName>
    </submittedName>
</protein>
<evidence type="ECO:0000259" key="9">
    <source>
        <dbReference type="PROSITE" id="PS50893"/>
    </source>
</evidence>
<feature type="domain" description="ABC transporter" evidence="9">
    <location>
        <begin position="8"/>
        <end position="253"/>
    </location>
</feature>
<dbReference type="PANTHER" id="PTHR43553">
    <property type="entry name" value="HEAVY METAL TRANSPORTER"/>
    <property type="match status" value="1"/>
</dbReference>
<dbReference type="CDD" id="cd03225">
    <property type="entry name" value="ABC_cobalt_CbiO_domain1"/>
    <property type="match status" value="2"/>
</dbReference>
<dbReference type="RefSeq" id="WP_154539100.1">
    <property type="nucleotide sequence ID" value="NZ_VUND01000001.1"/>
</dbReference>
<dbReference type="PROSITE" id="PS50893">
    <property type="entry name" value="ABC_TRANSPORTER_2"/>
    <property type="match status" value="2"/>
</dbReference>
<keyword evidence="8" id="KW-0472">Membrane</keyword>
<comment type="similarity">
    <text evidence="2">Belongs to the ABC transporter superfamily.</text>
</comment>
<evidence type="ECO:0000256" key="4">
    <source>
        <dbReference type="ARBA" id="ARBA00022475"/>
    </source>
</evidence>
<sequence>MQESKSIIEMSHVTFRYGGTAAEGEESPAALRDVSLRIGEGEFVGVIGPSGAGKSTLASVLSGAIPHHFRGELFGSTLVDGRDTCDVTLTDISQVVGSVLQDIDAQMVASVVEDELLFGLENFGVPHDQIEDRIARTLDTVGIASLRDREIATLSGGQKQKVAIAAILAMRPRVLVLDEPTAALDPASSALVFDTLRKVREEGVTVVVIEQKVALLSEYCDRILVMSDGSLVLDGAPREVFAHADELRRIGVDSPRVARVYNSLARDGLVRGATPCLTVPEAAKLISGLVGSAARGSARAVDDARDAAFRAGSKHVAVLRPHAVDASPVVSLKDVSFAYPGGTASVDHLDMRVYPGEVVGIVGQNGAGKTTLTKLLNGLLRPASGTVRMAGLDTREVPTSAIAAHCATLFQNPDYQLCKDTVLDEVAFGLTLQGVDEKDARERAAAVIARFGLPSDEAPFSLSRGQRQMVALASVVVTEPEVVLLDEPTSGLDYRECMTVMDTVSKMAERGCAVIMVCHDMEVVSDFAERIVVMADGRILDRGGTQQMFGDADLMRRASVRAPQVIELSQVLAHTTSPEFAGISQVSGIVDLTEEMVRRG</sequence>
<reference evidence="10 11" key="1">
    <citation type="submission" date="2019-08" db="EMBL/GenBank/DDBJ databases">
        <title>In-depth cultivation of the pig gut microbiome towards novel bacterial diversity and tailored functional studies.</title>
        <authorList>
            <person name="Wylensek D."/>
            <person name="Hitch T.C.A."/>
            <person name="Clavel T."/>
        </authorList>
    </citation>
    <scope>NUCLEOTIDE SEQUENCE [LARGE SCALE GENOMIC DNA]</scope>
    <source>
        <strain evidence="10 11">WB01_CNA04</strain>
    </source>
</reference>
<organism evidence="10 11">
    <name type="scientific">Parafannyhessea umbonata</name>
    <dbReference type="NCBI Taxonomy" id="604330"/>
    <lineage>
        <taxon>Bacteria</taxon>
        <taxon>Bacillati</taxon>
        <taxon>Actinomycetota</taxon>
        <taxon>Coriobacteriia</taxon>
        <taxon>Coriobacteriales</taxon>
        <taxon>Atopobiaceae</taxon>
        <taxon>Parafannyhessea</taxon>
    </lineage>
</organism>
<dbReference type="NCBIfam" id="NF010167">
    <property type="entry name" value="PRK13648.1"/>
    <property type="match status" value="2"/>
</dbReference>
<evidence type="ECO:0000256" key="2">
    <source>
        <dbReference type="ARBA" id="ARBA00005417"/>
    </source>
</evidence>
<dbReference type="Gene3D" id="3.40.50.300">
    <property type="entry name" value="P-loop containing nucleotide triphosphate hydrolases"/>
    <property type="match status" value="2"/>
</dbReference>
<dbReference type="EMBL" id="VUND01000001">
    <property type="protein sequence ID" value="MST59375.1"/>
    <property type="molecule type" value="Genomic_DNA"/>
</dbReference>
<evidence type="ECO:0000256" key="8">
    <source>
        <dbReference type="ARBA" id="ARBA00023136"/>
    </source>
</evidence>
<dbReference type="PROSITE" id="PS00211">
    <property type="entry name" value="ABC_TRANSPORTER_1"/>
    <property type="match status" value="1"/>
</dbReference>
<evidence type="ECO:0000256" key="1">
    <source>
        <dbReference type="ARBA" id="ARBA00004236"/>
    </source>
</evidence>
<dbReference type="GO" id="GO:0016887">
    <property type="term" value="F:ATP hydrolysis activity"/>
    <property type="evidence" value="ECO:0007669"/>
    <property type="project" value="InterPro"/>
</dbReference>
<keyword evidence="4" id="KW-1003">Cell membrane</keyword>
<dbReference type="SMART" id="SM00382">
    <property type="entry name" value="AAA"/>
    <property type="match status" value="2"/>
</dbReference>
<name>A0A6N7WRH7_9ACTN</name>
<dbReference type="InterPro" id="IPR017871">
    <property type="entry name" value="ABC_transporter-like_CS"/>
</dbReference>
<feature type="domain" description="ABC transporter" evidence="9">
    <location>
        <begin position="330"/>
        <end position="561"/>
    </location>
</feature>
<dbReference type="GO" id="GO:0005524">
    <property type="term" value="F:ATP binding"/>
    <property type="evidence" value="ECO:0007669"/>
    <property type="project" value="UniProtKB-KW"/>
</dbReference>
<dbReference type="GO" id="GO:0043190">
    <property type="term" value="C:ATP-binding cassette (ABC) transporter complex"/>
    <property type="evidence" value="ECO:0007669"/>
    <property type="project" value="TreeGrafter"/>
</dbReference>
<dbReference type="GO" id="GO:0042626">
    <property type="term" value="F:ATPase-coupled transmembrane transporter activity"/>
    <property type="evidence" value="ECO:0007669"/>
    <property type="project" value="TreeGrafter"/>
</dbReference>
<dbReference type="Proteomes" id="UP000434342">
    <property type="component" value="Unassembled WGS sequence"/>
</dbReference>
<dbReference type="InterPro" id="IPR015856">
    <property type="entry name" value="ABC_transpr_CbiO/EcfA_su"/>
</dbReference>
<evidence type="ECO:0000256" key="7">
    <source>
        <dbReference type="ARBA" id="ARBA00022967"/>
    </source>
</evidence>
<dbReference type="InterPro" id="IPR027417">
    <property type="entry name" value="P-loop_NTPase"/>
</dbReference>
<evidence type="ECO:0000256" key="3">
    <source>
        <dbReference type="ARBA" id="ARBA00022448"/>
    </source>
</evidence>
<dbReference type="SUPFAM" id="SSF52540">
    <property type="entry name" value="P-loop containing nucleoside triphosphate hydrolases"/>
    <property type="match status" value="2"/>
</dbReference>
<comment type="subcellular location">
    <subcellularLocation>
        <location evidence="1">Cell membrane</location>
    </subcellularLocation>
</comment>
<dbReference type="AlphaFoldDB" id="A0A6N7WRH7"/>
<dbReference type="FunFam" id="3.40.50.300:FF:000224">
    <property type="entry name" value="Energy-coupling factor transporter ATP-binding protein EcfA"/>
    <property type="match status" value="2"/>
</dbReference>
<evidence type="ECO:0000256" key="5">
    <source>
        <dbReference type="ARBA" id="ARBA00022741"/>
    </source>
</evidence>
<dbReference type="PANTHER" id="PTHR43553:SF24">
    <property type="entry name" value="ENERGY-COUPLING FACTOR TRANSPORTER ATP-BINDING PROTEIN ECFA1"/>
    <property type="match status" value="1"/>
</dbReference>
<keyword evidence="6 10" id="KW-0067">ATP-binding</keyword>
<dbReference type="InterPro" id="IPR003439">
    <property type="entry name" value="ABC_transporter-like_ATP-bd"/>
</dbReference>
<dbReference type="InterPro" id="IPR003593">
    <property type="entry name" value="AAA+_ATPase"/>
</dbReference>
<comment type="caution">
    <text evidence="10">The sequence shown here is derived from an EMBL/GenBank/DDBJ whole genome shotgun (WGS) entry which is preliminary data.</text>
</comment>
<dbReference type="InterPro" id="IPR050095">
    <property type="entry name" value="ECF_ABC_transporter_ATP-bd"/>
</dbReference>
<keyword evidence="7" id="KW-1278">Translocase</keyword>
<evidence type="ECO:0000256" key="6">
    <source>
        <dbReference type="ARBA" id="ARBA00022840"/>
    </source>
</evidence>
<keyword evidence="5" id="KW-0547">Nucleotide-binding</keyword>
<evidence type="ECO:0000313" key="11">
    <source>
        <dbReference type="Proteomes" id="UP000434342"/>
    </source>
</evidence>
<gene>
    <name evidence="10" type="ORF">FYJ69_00410</name>
</gene>
<evidence type="ECO:0000313" key="10">
    <source>
        <dbReference type="EMBL" id="MST59375.1"/>
    </source>
</evidence>
<proteinExistence type="inferred from homology"/>
<accession>A0A6N7WRH7</accession>